<dbReference type="InterPro" id="IPR001279">
    <property type="entry name" value="Metallo-B-lactamas"/>
</dbReference>
<accession>A0ABX0A6E9</accession>
<dbReference type="InterPro" id="IPR036866">
    <property type="entry name" value="RibonucZ/Hydroxyglut_hydro"/>
</dbReference>
<dbReference type="PANTHER" id="PTHR42951">
    <property type="entry name" value="METALLO-BETA-LACTAMASE DOMAIN-CONTAINING"/>
    <property type="match status" value="1"/>
</dbReference>
<dbReference type="PANTHER" id="PTHR42951:SF21">
    <property type="entry name" value="METALLO-HYDROLASE YQJP-RELATED"/>
    <property type="match status" value="1"/>
</dbReference>
<dbReference type="InterPro" id="IPR050855">
    <property type="entry name" value="NDM-1-like"/>
</dbReference>
<dbReference type="Pfam" id="PF00753">
    <property type="entry name" value="Lactamase_B"/>
    <property type="match status" value="1"/>
</dbReference>
<name>A0ABX0A6E9_9BACI</name>
<reference evidence="2 3" key="1">
    <citation type="submission" date="2020-01" db="EMBL/GenBank/DDBJ databases">
        <title>A novel Bacillus sp. from Pasinler.</title>
        <authorList>
            <person name="Adiguzel A."/>
            <person name="Ay H."/>
            <person name="Baltaci M.O."/>
        </authorList>
    </citation>
    <scope>NUCLEOTIDE SEQUENCE [LARGE SCALE GENOMIC DNA]</scope>
    <source>
        <strain evidence="2 3">P1</strain>
    </source>
</reference>
<evidence type="ECO:0000313" key="3">
    <source>
        <dbReference type="Proteomes" id="UP000743899"/>
    </source>
</evidence>
<organism evidence="2 3">
    <name type="scientific">Pallidibacillus pasinlerensis</name>
    <dbReference type="NCBI Taxonomy" id="2703818"/>
    <lineage>
        <taxon>Bacteria</taxon>
        <taxon>Bacillati</taxon>
        <taxon>Bacillota</taxon>
        <taxon>Bacilli</taxon>
        <taxon>Bacillales</taxon>
        <taxon>Bacillaceae</taxon>
        <taxon>Pallidibacillus</taxon>
    </lineage>
</organism>
<keyword evidence="3" id="KW-1185">Reference proteome</keyword>
<comment type="caution">
    <text evidence="2">The sequence shown here is derived from an EMBL/GenBank/DDBJ whole genome shotgun (WGS) entry which is preliminary data.</text>
</comment>
<dbReference type="EMBL" id="JAACYS010000008">
    <property type="protein sequence ID" value="NCU16747.1"/>
    <property type="molecule type" value="Genomic_DNA"/>
</dbReference>
<protein>
    <submittedName>
        <fullName evidence="2">MBL fold metallo-hydrolase</fullName>
    </submittedName>
</protein>
<dbReference type="Gene3D" id="3.60.15.10">
    <property type="entry name" value="Ribonuclease Z/Hydroxyacylglutathione hydrolase-like"/>
    <property type="match status" value="1"/>
</dbReference>
<sequence length="321" mass="36876">MAEWIQSVGKISVPTPLPIGNVNMFLLKGDALTLVDAGIKTQEAWEVFKQELSELGYSPNDIEQVILTHHHTDHVGLLEQFSNVKIYGHEYGRKWLKKEPALWEEIVAFFTKIYKQFGIPSKYYEGFKDFRLLDKLACENQELFGTLSEGMTIPGHPNWVIYETPGHSQSQLSYYNEREGLLIGGDHILASMFSNPVIEPPYNPGKERPKPILDYLRSLEKIKQIPVDVVFPGHGPEVKQVYSLIERRVSRFHDSAMKVKTDLLNKQMTAFELNKLIFPKAYGKNMPMTISQTVGFLDYLISIEEIRLLNEQETHYFIANN</sequence>
<dbReference type="SUPFAM" id="SSF56281">
    <property type="entry name" value="Metallo-hydrolase/oxidoreductase"/>
    <property type="match status" value="1"/>
</dbReference>
<dbReference type="RefSeq" id="WP_161919583.1">
    <property type="nucleotide sequence ID" value="NZ_JAACYS010000008.1"/>
</dbReference>
<dbReference type="SMART" id="SM00849">
    <property type="entry name" value="Lactamase_B"/>
    <property type="match status" value="1"/>
</dbReference>
<evidence type="ECO:0000259" key="1">
    <source>
        <dbReference type="SMART" id="SM00849"/>
    </source>
</evidence>
<dbReference type="Proteomes" id="UP000743899">
    <property type="component" value="Unassembled WGS sequence"/>
</dbReference>
<proteinExistence type="predicted"/>
<evidence type="ECO:0000313" key="2">
    <source>
        <dbReference type="EMBL" id="NCU16747.1"/>
    </source>
</evidence>
<feature type="domain" description="Metallo-beta-lactamase" evidence="1">
    <location>
        <begin position="21"/>
        <end position="234"/>
    </location>
</feature>
<gene>
    <name evidence="2" type="ORF">GW534_03030</name>
</gene>